<dbReference type="STRING" id="1552123.EP57_05035"/>
<evidence type="ECO:0000313" key="1">
    <source>
        <dbReference type="EMBL" id="KGL42826.1"/>
    </source>
</evidence>
<organism evidence="1 2">
    <name type="scientific">Listeria booriae</name>
    <dbReference type="NCBI Taxonomy" id="1552123"/>
    <lineage>
        <taxon>Bacteria</taxon>
        <taxon>Bacillati</taxon>
        <taxon>Bacillota</taxon>
        <taxon>Bacilli</taxon>
        <taxon>Bacillales</taxon>
        <taxon>Listeriaceae</taxon>
        <taxon>Listeria</taxon>
    </lineage>
</organism>
<gene>
    <name evidence="1" type="ORF">EP57_05035</name>
</gene>
<dbReference type="Proteomes" id="UP000029844">
    <property type="component" value="Unassembled WGS sequence"/>
</dbReference>
<keyword evidence="2" id="KW-1185">Reference proteome</keyword>
<dbReference type="OrthoDB" id="2365992at2"/>
<dbReference type="EMBL" id="JNFA01000011">
    <property type="protein sequence ID" value="KGL42826.1"/>
    <property type="molecule type" value="Genomic_DNA"/>
</dbReference>
<proteinExistence type="predicted"/>
<evidence type="ECO:0000313" key="2">
    <source>
        <dbReference type="Proteomes" id="UP000029844"/>
    </source>
</evidence>
<accession>A0A099WDU4</accession>
<dbReference type="GeneID" id="58716764"/>
<reference evidence="1 2" key="1">
    <citation type="submission" date="2014-05" db="EMBL/GenBank/DDBJ databases">
        <title>Novel Listeriaceae from food processing environments.</title>
        <authorList>
            <person name="den Bakker H.C."/>
        </authorList>
    </citation>
    <scope>NUCLEOTIDE SEQUENCE [LARGE SCALE GENOMIC DNA]</scope>
    <source>
        <strain evidence="1 2">FSL A5-0281</strain>
    </source>
</reference>
<comment type="caution">
    <text evidence="1">The sequence shown here is derived from an EMBL/GenBank/DDBJ whole genome shotgun (WGS) entry which is preliminary data.</text>
</comment>
<protein>
    <submittedName>
        <fullName evidence="1">Uncharacterized protein</fullName>
    </submittedName>
</protein>
<dbReference type="RefSeq" id="WP_036084709.1">
    <property type="nucleotide sequence ID" value="NZ_CBCSHQ010000001.1"/>
</dbReference>
<name>A0A099WDU4_9LIST</name>
<sequence>MQFTITVKNSTTQALTQKIFLYIEGQKKTTAVKKLAIGESEDIVFETHPSDTKIMLSYLNTESAIIIKAIGDINNISRRNLEIQDITPQGTVKYSFT</sequence>
<dbReference type="AlphaFoldDB" id="A0A099WDU4"/>